<evidence type="ECO:0000256" key="2">
    <source>
        <dbReference type="ARBA" id="ARBA00004285"/>
    </source>
</evidence>
<dbReference type="GO" id="GO:0031410">
    <property type="term" value="C:cytoplasmic vesicle"/>
    <property type="evidence" value="ECO:0007669"/>
    <property type="project" value="TreeGrafter"/>
</dbReference>
<dbReference type="GO" id="GO:0005925">
    <property type="term" value="C:focal adhesion"/>
    <property type="evidence" value="ECO:0007669"/>
    <property type="project" value="TreeGrafter"/>
</dbReference>
<keyword evidence="12" id="KW-1133">Transmembrane helix</keyword>
<dbReference type="PANTHER" id="PTHR10844">
    <property type="entry name" value="CAVEOLIN"/>
    <property type="match status" value="1"/>
</dbReference>
<keyword evidence="10" id="KW-0564">Palmitate</keyword>
<evidence type="ECO:0000256" key="10">
    <source>
        <dbReference type="ARBA" id="ARBA00023139"/>
    </source>
</evidence>
<evidence type="ECO:0000313" key="14">
    <source>
        <dbReference type="Proteomes" id="UP000677803"/>
    </source>
</evidence>
<dbReference type="GO" id="GO:0051480">
    <property type="term" value="P:regulation of cytosolic calcium ion concentration"/>
    <property type="evidence" value="ECO:0007669"/>
    <property type="project" value="TreeGrafter"/>
</dbReference>
<comment type="subcellular location">
    <subcellularLocation>
        <location evidence="1">Cell membrane</location>
        <topology evidence="1">Peripheral membrane protein</topology>
    </subcellularLocation>
    <subcellularLocation>
        <location evidence="3">Golgi apparatus membrane</location>
        <topology evidence="3">Peripheral membrane protein</topology>
    </subcellularLocation>
    <subcellularLocation>
        <location evidence="2">Membrane raft</location>
    </subcellularLocation>
    <subcellularLocation>
        <location evidence="4">Membrane</location>
        <location evidence="4">Caveola</location>
        <topology evidence="4">Peripheral membrane protein</topology>
    </subcellularLocation>
</comment>
<organism evidence="13 14">
    <name type="scientific">Menidia menidia</name>
    <name type="common">Atlantic silverside</name>
    <dbReference type="NCBI Taxonomy" id="238744"/>
    <lineage>
        <taxon>Eukaryota</taxon>
        <taxon>Metazoa</taxon>
        <taxon>Chordata</taxon>
        <taxon>Craniata</taxon>
        <taxon>Vertebrata</taxon>
        <taxon>Euteleostomi</taxon>
        <taxon>Actinopterygii</taxon>
        <taxon>Neopterygii</taxon>
        <taxon>Teleostei</taxon>
        <taxon>Neoteleostei</taxon>
        <taxon>Acanthomorphata</taxon>
        <taxon>Ovalentaria</taxon>
        <taxon>Atherinomorphae</taxon>
        <taxon>Atheriniformes</taxon>
        <taxon>Atherinopsidae</taxon>
        <taxon>Menidiinae</taxon>
        <taxon>Menidia</taxon>
    </lineage>
</organism>
<comment type="similarity">
    <text evidence="5">Belongs to the caveolin family.</text>
</comment>
<dbReference type="AlphaFoldDB" id="A0A8S4BG59"/>
<comment type="caution">
    <text evidence="13">The sequence shown here is derived from an EMBL/GenBank/DDBJ whole genome shotgun (WGS) entry which is preliminary data.</text>
</comment>
<evidence type="ECO:0000256" key="5">
    <source>
        <dbReference type="ARBA" id="ARBA00010988"/>
    </source>
</evidence>
<dbReference type="GO" id="GO:0000139">
    <property type="term" value="C:Golgi membrane"/>
    <property type="evidence" value="ECO:0007669"/>
    <property type="project" value="UniProtKB-SubCell"/>
</dbReference>
<keyword evidence="8" id="KW-0333">Golgi apparatus</keyword>
<evidence type="ECO:0000256" key="11">
    <source>
        <dbReference type="ARBA" id="ARBA00023288"/>
    </source>
</evidence>
<evidence type="ECO:0000256" key="6">
    <source>
        <dbReference type="ARBA" id="ARBA00017674"/>
    </source>
</evidence>
<dbReference type="GO" id="GO:0048471">
    <property type="term" value="C:perinuclear region of cytoplasm"/>
    <property type="evidence" value="ECO:0007669"/>
    <property type="project" value="TreeGrafter"/>
</dbReference>
<evidence type="ECO:0000256" key="3">
    <source>
        <dbReference type="ARBA" id="ARBA00004395"/>
    </source>
</evidence>
<dbReference type="GO" id="GO:0030154">
    <property type="term" value="P:cell differentiation"/>
    <property type="evidence" value="ECO:0007669"/>
    <property type="project" value="TreeGrafter"/>
</dbReference>
<dbReference type="GO" id="GO:0019901">
    <property type="term" value="F:protein kinase binding"/>
    <property type="evidence" value="ECO:0007669"/>
    <property type="project" value="TreeGrafter"/>
</dbReference>
<gene>
    <name evidence="13" type="ORF">MMEN_LOCUS14553</name>
</gene>
<reference evidence="13" key="1">
    <citation type="submission" date="2021-05" db="EMBL/GenBank/DDBJ databases">
        <authorList>
            <person name="Tigano A."/>
        </authorList>
    </citation>
    <scope>NUCLEOTIDE SEQUENCE</scope>
</reference>
<keyword evidence="11" id="KW-0449">Lipoprotein</keyword>
<proteinExistence type="inferred from homology"/>
<feature type="transmembrane region" description="Helical" evidence="12">
    <location>
        <begin position="85"/>
        <end position="112"/>
    </location>
</feature>
<dbReference type="GO" id="GO:0005901">
    <property type="term" value="C:caveola"/>
    <property type="evidence" value="ECO:0007669"/>
    <property type="project" value="UniProtKB-SubCell"/>
</dbReference>
<dbReference type="GO" id="GO:0060090">
    <property type="term" value="F:molecular adaptor activity"/>
    <property type="evidence" value="ECO:0007669"/>
    <property type="project" value="TreeGrafter"/>
</dbReference>
<dbReference type="InterPro" id="IPR001612">
    <property type="entry name" value="Caveolin"/>
</dbReference>
<keyword evidence="14" id="KW-1185">Reference proteome</keyword>
<dbReference type="OrthoDB" id="5917823at2759"/>
<name>A0A8S4BG59_9TELE</name>
<evidence type="ECO:0000256" key="12">
    <source>
        <dbReference type="SAM" id="Phobius"/>
    </source>
</evidence>
<accession>A0A8S4BG59</accession>
<keyword evidence="9 12" id="KW-0472">Membrane</keyword>
<dbReference type="GO" id="GO:0070836">
    <property type="term" value="P:caveola assembly"/>
    <property type="evidence" value="ECO:0007669"/>
    <property type="project" value="InterPro"/>
</dbReference>
<evidence type="ECO:0000256" key="9">
    <source>
        <dbReference type="ARBA" id="ARBA00023136"/>
    </source>
</evidence>
<dbReference type="GO" id="GO:0044325">
    <property type="term" value="F:transmembrane transporter binding"/>
    <property type="evidence" value="ECO:0007669"/>
    <property type="project" value="TreeGrafter"/>
</dbReference>
<evidence type="ECO:0000256" key="4">
    <source>
        <dbReference type="ARBA" id="ARBA00004543"/>
    </source>
</evidence>
<dbReference type="Pfam" id="PF01146">
    <property type="entry name" value="Caveolin"/>
    <property type="match status" value="2"/>
</dbReference>
<dbReference type="EMBL" id="CAJRST010022223">
    <property type="protein sequence ID" value="CAG5957624.1"/>
    <property type="molecule type" value="Genomic_DNA"/>
</dbReference>
<dbReference type="PANTHER" id="PTHR10844:SF18">
    <property type="entry name" value="CAVEOLIN-1"/>
    <property type="match status" value="1"/>
</dbReference>
<evidence type="ECO:0000256" key="7">
    <source>
        <dbReference type="ARBA" id="ARBA00022475"/>
    </source>
</evidence>
<evidence type="ECO:0000313" key="13">
    <source>
        <dbReference type="EMBL" id="CAG5957624.1"/>
    </source>
</evidence>
<dbReference type="GO" id="GO:0001937">
    <property type="term" value="P:negative regulation of endothelial cell proliferation"/>
    <property type="evidence" value="ECO:0007669"/>
    <property type="project" value="TreeGrafter"/>
</dbReference>
<sequence length="385" mass="44280">MGLEREKLDTSIVMDEYEFNRSIEPIIKGELWTTAPDRDLNDVNAHMKVGFEDVIAEPISTHSFDRVWIGSHAAFELVKLFCYRLLTTLLAVPMAFILGLVFGVLSCLHIWLAMPTIQSLMMFLPSLQKRLVTLTTYKTSEYIKDIFLDPRSYSAARLCNIIELPGISPLSGSLREAPLNLVRRHPLALCRLFQREKAFKPEDIMTGELRDGENDEEFLHSPFIRKQGNIYKPNNKDMDNDSLNEKTLEDVHTKEIDLVNRDPKRVNDDVVKVDFEDIIAEPAGTYSFDGVWKASFTTFTVTKYWCYRLLTALVGIPLALIWGIFFAILSFLHIWAVVPCIKSYLIEIHCISRVYSICIHTFCDPLFEAMGRCFSNVRFRMTKEV</sequence>
<feature type="transmembrane region" description="Helical" evidence="12">
    <location>
        <begin position="309"/>
        <end position="336"/>
    </location>
</feature>
<keyword evidence="12" id="KW-0812">Transmembrane</keyword>
<dbReference type="GO" id="GO:0042383">
    <property type="term" value="C:sarcolemma"/>
    <property type="evidence" value="ECO:0007669"/>
    <property type="project" value="TreeGrafter"/>
</dbReference>
<evidence type="ECO:0000256" key="8">
    <source>
        <dbReference type="ARBA" id="ARBA00023034"/>
    </source>
</evidence>
<evidence type="ECO:0000256" key="1">
    <source>
        <dbReference type="ARBA" id="ARBA00004202"/>
    </source>
</evidence>
<dbReference type="Proteomes" id="UP000677803">
    <property type="component" value="Unassembled WGS sequence"/>
</dbReference>
<dbReference type="PROSITE" id="PS01210">
    <property type="entry name" value="CAVEOLIN"/>
    <property type="match status" value="1"/>
</dbReference>
<protein>
    <recommendedName>
        <fullName evidence="6">Caveolin-1</fullName>
    </recommendedName>
</protein>
<keyword evidence="7" id="KW-1003">Cell membrane</keyword>
<dbReference type="InterPro" id="IPR018361">
    <property type="entry name" value="Caveolin_CS"/>
</dbReference>